<organism evidence="1 2">
    <name type="scientific">Gilliamella bombicola</name>
    <dbReference type="NCBI Taxonomy" id="1798182"/>
    <lineage>
        <taxon>Bacteria</taxon>
        <taxon>Pseudomonadati</taxon>
        <taxon>Pseudomonadota</taxon>
        <taxon>Gammaproteobacteria</taxon>
        <taxon>Orbales</taxon>
        <taxon>Orbaceae</taxon>
        <taxon>Gilliamella</taxon>
    </lineage>
</organism>
<dbReference type="EMBL" id="FMAQ01000001">
    <property type="protein sequence ID" value="SCB79385.1"/>
    <property type="molecule type" value="Genomic_DNA"/>
</dbReference>
<gene>
    <name evidence="1" type="ORF">GA0061081_101316</name>
</gene>
<proteinExistence type="predicted"/>
<protein>
    <submittedName>
        <fullName evidence="1">Uncharacterized protein</fullName>
    </submittedName>
</protein>
<evidence type="ECO:0000313" key="1">
    <source>
        <dbReference type="EMBL" id="SCB79385.1"/>
    </source>
</evidence>
<evidence type="ECO:0000313" key="2">
    <source>
        <dbReference type="Proteomes" id="UP000199670"/>
    </source>
</evidence>
<dbReference type="Proteomes" id="UP000199670">
    <property type="component" value="Unassembled WGS sequence"/>
</dbReference>
<name>A0A1C3ZAK2_9GAMM</name>
<accession>A0A1C3ZAK2</accession>
<dbReference type="AlphaFoldDB" id="A0A1C3ZAK2"/>
<keyword evidence="2" id="KW-1185">Reference proteome</keyword>
<sequence length="60" mass="7068">MIFYVSCVLSLGYLQRLHPDIYMNELLVGMRTINQVLAHIMKKLDIYDEFKLGTSELYVK</sequence>
<reference evidence="2" key="1">
    <citation type="submission" date="2016-08" db="EMBL/GenBank/DDBJ databases">
        <authorList>
            <person name="Varghese N."/>
            <person name="Submissions Spin"/>
        </authorList>
    </citation>
    <scope>NUCLEOTIDE SEQUENCE [LARGE SCALE GENOMIC DNA]</scope>
    <source>
        <strain evidence="2">R-53248</strain>
    </source>
</reference>